<dbReference type="eggNOG" id="COG2771">
    <property type="taxonomic scope" value="Bacteria"/>
</dbReference>
<proteinExistence type="predicted"/>
<dbReference type="InterPro" id="IPR016032">
    <property type="entry name" value="Sig_transdc_resp-reg_C-effctor"/>
</dbReference>
<dbReference type="SMART" id="SM00421">
    <property type="entry name" value="HTH_LUXR"/>
    <property type="match status" value="1"/>
</dbReference>
<dbReference type="EMBL" id="AP012603">
    <property type="protein sequence ID" value="BAM93229.1"/>
    <property type="molecule type" value="Genomic_DNA"/>
</dbReference>
<gene>
    <name evidence="2" type="ORF">S58_72650</name>
</gene>
<evidence type="ECO:0000259" key="1">
    <source>
        <dbReference type="SMART" id="SM00421"/>
    </source>
</evidence>
<organism evidence="2 3">
    <name type="scientific">Bradyrhizobium oligotrophicum S58</name>
    <dbReference type="NCBI Taxonomy" id="1245469"/>
    <lineage>
        <taxon>Bacteria</taxon>
        <taxon>Pseudomonadati</taxon>
        <taxon>Pseudomonadota</taxon>
        <taxon>Alphaproteobacteria</taxon>
        <taxon>Hyphomicrobiales</taxon>
        <taxon>Nitrobacteraceae</taxon>
        <taxon>Bradyrhizobium</taxon>
    </lineage>
</organism>
<dbReference type="InterPro" id="IPR000792">
    <property type="entry name" value="Tscrpt_reg_LuxR_C"/>
</dbReference>
<dbReference type="SUPFAM" id="SSF46894">
    <property type="entry name" value="C-terminal effector domain of the bipartite response regulators"/>
    <property type="match status" value="1"/>
</dbReference>
<reference evidence="2 3" key="1">
    <citation type="journal article" date="2013" name="Appl. Environ. Microbiol.">
        <title>Genome analysis suggests that the soil oligotrophic bacterium Agromonas oligotrophica (Bradyrhizobium oligotrophicum) is a nitrogen-fixing symbiont of Aeschynomene indica.</title>
        <authorList>
            <person name="Okubo T."/>
            <person name="Fukushima S."/>
            <person name="Itakura M."/>
            <person name="Oshima K."/>
            <person name="Longtonglang A."/>
            <person name="Teaumroong N."/>
            <person name="Mitsui H."/>
            <person name="Hattori M."/>
            <person name="Hattori R."/>
            <person name="Hattori T."/>
            <person name="Minamisawa K."/>
        </authorList>
    </citation>
    <scope>NUCLEOTIDE SEQUENCE [LARGE SCALE GENOMIC DNA]</scope>
    <source>
        <strain evidence="2 3">S58</strain>
    </source>
</reference>
<sequence length="412" mass="44835">MNLTHAGATYVWGNIVVAAGLKVRTRAAGSGHRSEVTVQSELYSQALDAIYQGFAEPDGLPRALDSIRRLMGAEGATFEVIDTAARRPVAFHSSGVASAEGDDYLAHFAPRNPRLPVALSQQHAGLCWDYQVMDESAMNRDPFYAEFLPRAGLRYFLSAVLEQSPQRLVAFTLQRTPRQGHVGKAEIALMRRLTPHLQRAYAMRSRLVTAYGTDAGTSALDLLKDGVALLGPKGEIVYLNSSLQTISAESGVFRIDQRGIHFGSADLRSRYALALGAAMHAGGSADADAAVDFMAPRGDGLPPCTISLRPLRQRWPQSDRPDAAVMMLVHDPLRDSAAARLLQQLHGLTQAEAQLACALATGMTAVEYAAHRGVKVTTVYTHLKRTREKTGWRSVAELTRRVHEISIGLRTE</sequence>
<dbReference type="InterPro" id="IPR036388">
    <property type="entry name" value="WH-like_DNA-bd_sf"/>
</dbReference>
<dbReference type="GO" id="GO:0003677">
    <property type="term" value="F:DNA binding"/>
    <property type="evidence" value="ECO:0007669"/>
    <property type="project" value="InterPro"/>
</dbReference>
<evidence type="ECO:0000313" key="2">
    <source>
        <dbReference type="EMBL" id="BAM93229.1"/>
    </source>
</evidence>
<dbReference type="KEGG" id="aol:S58_72650"/>
<dbReference type="HOGENOM" id="CLU_037939_6_0_5"/>
<name>M4ZHE4_9BRAD</name>
<accession>M4ZHE4</accession>
<dbReference type="PATRIC" id="fig|1245469.3.peg.7425"/>
<dbReference type="STRING" id="1245469.S58_72650"/>
<evidence type="ECO:0000313" key="3">
    <source>
        <dbReference type="Proteomes" id="UP000011841"/>
    </source>
</evidence>
<dbReference type="GO" id="GO:0006355">
    <property type="term" value="P:regulation of DNA-templated transcription"/>
    <property type="evidence" value="ECO:0007669"/>
    <property type="project" value="InterPro"/>
</dbReference>
<feature type="domain" description="HTH luxR-type" evidence="1">
    <location>
        <begin position="345"/>
        <end position="402"/>
    </location>
</feature>
<dbReference type="AlphaFoldDB" id="M4ZHE4"/>
<protein>
    <recommendedName>
        <fullName evidence="1">HTH luxR-type domain-containing protein</fullName>
    </recommendedName>
</protein>
<dbReference type="Gene3D" id="1.10.10.10">
    <property type="entry name" value="Winged helix-like DNA-binding domain superfamily/Winged helix DNA-binding domain"/>
    <property type="match status" value="1"/>
</dbReference>
<keyword evidence="3" id="KW-1185">Reference proteome</keyword>
<dbReference type="Proteomes" id="UP000011841">
    <property type="component" value="Chromosome"/>
</dbReference>